<sequence length="104" mass="11784">MRKRYPSNSGREHNNPTLNEALRIWQEMPEEVEAVLLGLAENLDLEREGWARLVEGAAAVLASSGLAPREEFERLLHPVRVAKDAETRKRAILDFTKSLSESVF</sequence>
<reference evidence="1 2" key="1">
    <citation type="submission" date="2018-06" db="EMBL/GenBank/DDBJ databases">
        <title>Extensive metabolic versatility and redundancy in microbially diverse, dynamic hydrothermal sediments.</title>
        <authorList>
            <person name="Dombrowski N."/>
            <person name="Teske A."/>
            <person name="Baker B.J."/>
        </authorList>
    </citation>
    <scope>NUCLEOTIDE SEQUENCE [LARGE SCALE GENOMIC DNA]</scope>
    <source>
        <strain evidence="1">B51_G17</strain>
    </source>
</reference>
<protein>
    <submittedName>
        <fullName evidence="1">Uncharacterized protein</fullName>
    </submittedName>
</protein>
<dbReference type="Proteomes" id="UP000278031">
    <property type="component" value="Unassembled WGS sequence"/>
</dbReference>
<proteinExistence type="predicted"/>
<evidence type="ECO:0000313" key="2">
    <source>
        <dbReference type="Proteomes" id="UP000278031"/>
    </source>
</evidence>
<evidence type="ECO:0000313" key="1">
    <source>
        <dbReference type="EMBL" id="RLG69711.1"/>
    </source>
</evidence>
<name>A0A497JIV9_9ARCH</name>
<dbReference type="EMBL" id="QMWP01000116">
    <property type="protein sequence ID" value="RLG69711.1"/>
    <property type="molecule type" value="Genomic_DNA"/>
</dbReference>
<accession>A0A497JIV9</accession>
<dbReference type="AlphaFoldDB" id="A0A497JIV9"/>
<organism evidence="1 2">
    <name type="scientific">Candidatus Iainarchaeum sp</name>
    <dbReference type="NCBI Taxonomy" id="3101447"/>
    <lineage>
        <taxon>Archaea</taxon>
        <taxon>Candidatus Iainarchaeota</taxon>
        <taxon>Candidatus Iainarchaeia</taxon>
        <taxon>Candidatus Iainarchaeales</taxon>
        <taxon>Candidatus Iainarchaeaceae</taxon>
        <taxon>Candidatus Iainarchaeum</taxon>
    </lineage>
</organism>
<gene>
    <name evidence="1" type="ORF">DRO04_02990</name>
</gene>
<comment type="caution">
    <text evidence="1">The sequence shown here is derived from an EMBL/GenBank/DDBJ whole genome shotgun (WGS) entry which is preliminary data.</text>
</comment>